<dbReference type="Proteomes" id="UP001162029">
    <property type="component" value="Unassembled WGS sequence"/>
</dbReference>
<comment type="caution">
    <text evidence="1">The sequence shown here is derived from an EMBL/GenBank/DDBJ whole genome shotgun (WGS) entry which is preliminary data.</text>
</comment>
<reference evidence="1" key="1">
    <citation type="submission" date="2022-12" db="EMBL/GenBank/DDBJ databases">
        <authorList>
            <person name="Webb A."/>
        </authorList>
    </citation>
    <scope>NUCLEOTIDE SEQUENCE</scope>
    <source>
        <strain evidence="1">Pd1</strain>
    </source>
</reference>
<organism evidence="1 2">
    <name type="scientific">Peronospora destructor</name>
    <dbReference type="NCBI Taxonomy" id="86335"/>
    <lineage>
        <taxon>Eukaryota</taxon>
        <taxon>Sar</taxon>
        <taxon>Stramenopiles</taxon>
        <taxon>Oomycota</taxon>
        <taxon>Peronosporomycetes</taxon>
        <taxon>Peronosporales</taxon>
        <taxon>Peronosporaceae</taxon>
        <taxon>Peronospora</taxon>
    </lineage>
</organism>
<evidence type="ECO:0000313" key="2">
    <source>
        <dbReference type="Proteomes" id="UP001162029"/>
    </source>
</evidence>
<name>A0AAV0U322_9STRA</name>
<dbReference type="EMBL" id="CANTFM010000818">
    <property type="protein sequence ID" value="CAI5730448.1"/>
    <property type="molecule type" value="Genomic_DNA"/>
</dbReference>
<protein>
    <submittedName>
        <fullName evidence="1">Uncharacterized protein</fullName>
    </submittedName>
</protein>
<sequence>MRLLYRNTWRVNSANRSFGACYDGSIVVIINPGRSPVKPCIPTLSYSTKDGTRTTSSQHTRVASEPFTLPQSSQRWLISSRKQYIVLNTPVKGCKTAEDVTVDIDMCLMLYVMRDESNGEDVHQFVYDLGLNRLEVQLKMKLYGQSLAVWSHTEVHHLRDGTMRERLKTEALHFRTNRPANHEFHSPHGGHRDGGEAILLRHRGHQT</sequence>
<dbReference type="AlphaFoldDB" id="A0AAV0U322"/>
<keyword evidence="2" id="KW-1185">Reference proteome</keyword>
<gene>
    <name evidence="1" type="ORF">PDE001_LOCUS4511</name>
</gene>
<evidence type="ECO:0000313" key="1">
    <source>
        <dbReference type="EMBL" id="CAI5730448.1"/>
    </source>
</evidence>
<accession>A0AAV0U322</accession>
<proteinExistence type="predicted"/>